<evidence type="ECO:0000256" key="6">
    <source>
        <dbReference type="SAM" id="Phobius"/>
    </source>
</evidence>
<keyword evidence="5 6" id="KW-0472">Membrane</keyword>
<proteinExistence type="predicted"/>
<dbReference type="Gene3D" id="1.20.120.1780">
    <property type="entry name" value="UbiA prenyltransferase"/>
    <property type="match status" value="1"/>
</dbReference>
<dbReference type="InterPro" id="IPR050475">
    <property type="entry name" value="Prenyltransferase_related"/>
</dbReference>
<feature type="transmembrane region" description="Helical" evidence="6">
    <location>
        <begin position="241"/>
        <end position="259"/>
    </location>
</feature>
<name>A0A7W5ZI76_9BACT</name>
<evidence type="ECO:0000313" key="8">
    <source>
        <dbReference type="Proteomes" id="UP000541352"/>
    </source>
</evidence>
<dbReference type="GO" id="GO:0016020">
    <property type="term" value="C:membrane"/>
    <property type="evidence" value="ECO:0007669"/>
    <property type="project" value="UniProtKB-SubCell"/>
</dbReference>
<dbReference type="Gene3D" id="1.10.357.140">
    <property type="entry name" value="UbiA prenyltransferase"/>
    <property type="match status" value="1"/>
</dbReference>
<dbReference type="NCBIfam" id="NF009513">
    <property type="entry name" value="PRK12872.1-3"/>
    <property type="match status" value="1"/>
</dbReference>
<protein>
    <submittedName>
        <fullName evidence="7">4-hydroxybenzoate polyprenyltransferase</fullName>
        <ecNumber evidence="7">2.5.1.39</ecNumber>
    </submittedName>
</protein>
<feature type="transmembrane region" description="Helical" evidence="6">
    <location>
        <begin position="271"/>
        <end position="290"/>
    </location>
</feature>
<evidence type="ECO:0000256" key="2">
    <source>
        <dbReference type="ARBA" id="ARBA00022475"/>
    </source>
</evidence>
<feature type="transmembrane region" description="Helical" evidence="6">
    <location>
        <begin position="20"/>
        <end position="41"/>
    </location>
</feature>
<feature type="transmembrane region" description="Helical" evidence="6">
    <location>
        <begin position="144"/>
        <end position="164"/>
    </location>
</feature>
<dbReference type="RefSeq" id="WP_310586956.1">
    <property type="nucleotide sequence ID" value="NZ_JACIBY010000001.1"/>
</dbReference>
<keyword evidence="7" id="KW-0808">Transferase</keyword>
<dbReference type="CDD" id="cd13961">
    <property type="entry name" value="PT_UbiA_DGGGPS"/>
    <property type="match status" value="1"/>
</dbReference>
<keyword evidence="4 6" id="KW-1133">Transmembrane helix</keyword>
<dbReference type="InterPro" id="IPR000537">
    <property type="entry name" value="UbiA_prenyltransferase"/>
</dbReference>
<comment type="caution">
    <text evidence="7">The sequence shown here is derived from an EMBL/GenBank/DDBJ whole genome shotgun (WGS) entry which is preliminary data.</text>
</comment>
<dbReference type="AlphaFoldDB" id="A0A7W5ZI76"/>
<gene>
    <name evidence="7" type="ORF">FHS57_000198</name>
</gene>
<evidence type="ECO:0000313" key="7">
    <source>
        <dbReference type="EMBL" id="MBB3836216.1"/>
    </source>
</evidence>
<dbReference type="EC" id="2.5.1.39" evidence="7"/>
<accession>A0A7W5ZI76</accession>
<dbReference type="PANTHER" id="PTHR42723:SF1">
    <property type="entry name" value="CHLOROPHYLL SYNTHASE, CHLOROPLASTIC"/>
    <property type="match status" value="1"/>
</dbReference>
<feature type="transmembrane region" description="Helical" evidence="6">
    <location>
        <begin position="53"/>
        <end position="74"/>
    </location>
</feature>
<dbReference type="PANTHER" id="PTHR42723">
    <property type="entry name" value="CHLOROPHYLL SYNTHASE"/>
    <property type="match status" value="1"/>
</dbReference>
<reference evidence="7 8" key="1">
    <citation type="submission" date="2020-08" db="EMBL/GenBank/DDBJ databases">
        <title>Genomic Encyclopedia of Type Strains, Phase IV (KMG-IV): sequencing the most valuable type-strain genomes for metagenomic binning, comparative biology and taxonomic classification.</title>
        <authorList>
            <person name="Goeker M."/>
        </authorList>
    </citation>
    <scope>NUCLEOTIDE SEQUENCE [LARGE SCALE GENOMIC DNA]</scope>
    <source>
        <strain evidence="7 8">DSM 17976</strain>
    </source>
</reference>
<feature type="transmembrane region" description="Helical" evidence="6">
    <location>
        <begin position="120"/>
        <end position="137"/>
    </location>
</feature>
<dbReference type="Pfam" id="PF01040">
    <property type="entry name" value="UbiA"/>
    <property type="match status" value="1"/>
</dbReference>
<keyword evidence="2" id="KW-1003">Cell membrane</keyword>
<comment type="subcellular location">
    <subcellularLocation>
        <location evidence="1">Membrane</location>
        <topology evidence="1">Multi-pass membrane protein</topology>
    </subcellularLocation>
</comment>
<evidence type="ECO:0000256" key="4">
    <source>
        <dbReference type="ARBA" id="ARBA00022989"/>
    </source>
</evidence>
<organism evidence="7 8">
    <name type="scientific">Runella defluvii</name>
    <dbReference type="NCBI Taxonomy" id="370973"/>
    <lineage>
        <taxon>Bacteria</taxon>
        <taxon>Pseudomonadati</taxon>
        <taxon>Bacteroidota</taxon>
        <taxon>Cytophagia</taxon>
        <taxon>Cytophagales</taxon>
        <taxon>Spirosomataceae</taxon>
        <taxon>Runella</taxon>
    </lineage>
</organism>
<dbReference type="GO" id="GO:0008412">
    <property type="term" value="F:4-hydroxybenzoate polyprenyltransferase activity"/>
    <property type="evidence" value="ECO:0007669"/>
    <property type="project" value="UniProtKB-EC"/>
</dbReference>
<keyword evidence="3 6" id="KW-0812">Transmembrane</keyword>
<feature type="transmembrane region" description="Helical" evidence="6">
    <location>
        <begin position="95"/>
        <end position="114"/>
    </location>
</feature>
<evidence type="ECO:0000256" key="3">
    <source>
        <dbReference type="ARBA" id="ARBA00022692"/>
    </source>
</evidence>
<evidence type="ECO:0000256" key="1">
    <source>
        <dbReference type="ARBA" id="ARBA00004141"/>
    </source>
</evidence>
<feature type="transmembrane region" description="Helical" evidence="6">
    <location>
        <begin position="170"/>
        <end position="188"/>
    </location>
</feature>
<dbReference type="InterPro" id="IPR044878">
    <property type="entry name" value="UbiA_sf"/>
</dbReference>
<evidence type="ECO:0000256" key="5">
    <source>
        <dbReference type="ARBA" id="ARBA00023136"/>
    </source>
</evidence>
<sequence length="291" mass="33332">MKRRLTIKDISLGFMRLIRWPNLLMIALTQYMTRLFLIGPIGDWKSILLEKEIFLITLSTVLVAAAGYVINDYFDIKIDLINKPDRVIIGRYLKRRVAITTHQVFNILGCGLGLLVNKWVFLLSVLSVTLLWVYASYFKKRPFIGNFIVALLTGLSLIILAVYYPQNRSLVILYALFAFGISLIREIIKDMEDVRGDASHGCQTLPIIWGIRRTKVFLYGLIAIFVPSLFLAAHWLQNSQLTWMFVGLLGLIGWLVYRLTRADTKKEFGSLSSLCKLVMLIGMLSMIWLAY</sequence>
<feature type="transmembrane region" description="Helical" evidence="6">
    <location>
        <begin position="216"/>
        <end position="235"/>
    </location>
</feature>
<dbReference type="EMBL" id="JACIBY010000001">
    <property type="protein sequence ID" value="MBB3836216.1"/>
    <property type="molecule type" value="Genomic_DNA"/>
</dbReference>
<keyword evidence="8" id="KW-1185">Reference proteome</keyword>
<dbReference type="Proteomes" id="UP000541352">
    <property type="component" value="Unassembled WGS sequence"/>
</dbReference>